<name>A0ABP4BVN0_9ACTN</name>
<feature type="transmembrane region" description="Helical" evidence="7">
    <location>
        <begin position="152"/>
        <end position="170"/>
    </location>
</feature>
<sequence>MSALVSTVMMATLVVGPFYLAKTLGLRAAVVGLVLSVGPLVAALTGVPAGRVADRFGVRRMTVAGLVAIAVGAGALAALPARLGIVGYLVPIVVMTSGYATFQTANNTAVLTDLPPDQRGVVSGLLNLSRNLGLITGTAVMGAVFAATNLHFTFAVAAALIVAALTLAIARPRAIRPLESATVS</sequence>
<evidence type="ECO:0000313" key="9">
    <source>
        <dbReference type="EMBL" id="GAA0955371.1"/>
    </source>
</evidence>
<evidence type="ECO:0000256" key="4">
    <source>
        <dbReference type="ARBA" id="ARBA00022692"/>
    </source>
</evidence>
<evidence type="ECO:0000256" key="7">
    <source>
        <dbReference type="SAM" id="Phobius"/>
    </source>
</evidence>
<keyword evidence="4 7" id="KW-0812">Transmembrane</keyword>
<dbReference type="InterPro" id="IPR011701">
    <property type="entry name" value="MFS"/>
</dbReference>
<dbReference type="InterPro" id="IPR020846">
    <property type="entry name" value="MFS_dom"/>
</dbReference>
<evidence type="ECO:0000259" key="8">
    <source>
        <dbReference type="PROSITE" id="PS50850"/>
    </source>
</evidence>
<dbReference type="PROSITE" id="PS50850">
    <property type="entry name" value="MFS"/>
    <property type="match status" value="1"/>
</dbReference>
<dbReference type="InterPro" id="IPR050171">
    <property type="entry name" value="MFS_Transporters"/>
</dbReference>
<evidence type="ECO:0000256" key="2">
    <source>
        <dbReference type="ARBA" id="ARBA00022448"/>
    </source>
</evidence>
<reference evidence="10" key="1">
    <citation type="journal article" date="2019" name="Int. J. Syst. Evol. Microbiol.">
        <title>The Global Catalogue of Microorganisms (GCM) 10K type strain sequencing project: providing services to taxonomists for standard genome sequencing and annotation.</title>
        <authorList>
            <consortium name="The Broad Institute Genomics Platform"/>
            <consortium name="The Broad Institute Genome Sequencing Center for Infectious Disease"/>
            <person name="Wu L."/>
            <person name="Ma J."/>
        </authorList>
    </citation>
    <scope>NUCLEOTIDE SEQUENCE [LARGE SCALE GENOMIC DNA]</scope>
    <source>
        <strain evidence="10">JCM 10977</strain>
    </source>
</reference>
<feature type="transmembrane region" description="Helical" evidence="7">
    <location>
        <begin position="61"/>
        <end position="79"/>
    </location>
</feature>
<evidence type="ECO:0000256" key="3">
    <source>
        <dbReference type="ARBA" id="ARBA00022475"/>
    </source>
</evidence>
<dbReference type="RefSeq" id="WP_343978446.1">
    <property type="nucleotide sequence ID" value="NZ_BAAAHK010000017.1"/>
</dbReference>
<comment type="subcellular location">
    <subcellularLocation>
        <location evidence="1">Cell membrane</location>
        <topology evidence="1">Multi-pass membrane protein</topology>
    </subcellularLocation>
</comment>
<dbReference type="Gene3D" id="1.20.1250.20">
    <property type="entry name" value="MFS general substrate transporter like domains"/>
    <property type="match status" value="1"/>
</dbReference>
<accession>A0ABP4BVN0</accession>
<dbReference type="InterPro" id="IPR036259">
    <property type="entry name" value="MFS_trans_sf"/>
</dbReference>
<dbReference type="SUPFAM" id="SSF103473">
    <property type="entry name" value="MFS general substrate transporter"/>
    <property type="match status" value="1"/>
</dbReference>
<dbReference type="PANTHER" id="PTHR23517">
    <property type="entry name" value="RESISTANCE PROTEIN MDTM, PUTATIVE-RELATED-RELATED"/>
    <property type="match status" value="1"/>
</dbReference>
<keyword evidence="5 7" id="KW-1133">Transmembrane helix</keyword>
<evidence type="ECO:0000256" key="1">
    <source>
        <dbReference type="ARBA" id="ARBA00004651"/>
    </source>
</evidence>
<evidence type="ECO:0000313" key="10">
    <source>
        <dbReference type="Proteomes" id="UP001500542"/>
    </source>
</evidence>
<feature type="transmembrane region" description="Helical" evidence="7">
    <location>
        <begin position="30"/>
        <end position="49"/>
    </location>
</feature>
<keyword evidence="2" id="KW-0813">Transport</keyword>
<keyword evidence="6 7" id="KW-0472">Membrane</keyword>
<dbReference type="EMBL" id="BAAAHK010000017">
    <property type="protein sequence ID" value="GAA0955371.1"/>
    <property type="molecule type" value="Genomic_DNA"/>
</dbReference>
<evidence type="ECO:0000256" key="5">
    <source>
        <dbReference type="ARBA" id="ARBA00022989"/>
    </source>
</evidence>
<evidence type="ECO:0000256" key="6">
    <source>
        <dbReference type="ARBA" id="ARBA00023136"/>
    </source>
</evidence>
<organism evidence="9 10">
    <name type="scientific">Kribbella koreensis</name>
    <dbReference type="NCBI Taxonomy" id="57909"/>
    <lineage>
        <taxon>Bacteria</taxon>
        <taxon>Bacillati</taxon>
        <taxon>Actinomycetota</taxon>
        <taxon>Actinomycetes</taxon>
        <taxon>Propionibacteriales</taxon>
        <taxon>Kribbellaceae</taxon>
        <taxon>Kribbella</taxon>
    </lineage>
</organism>
<gene>
    <name evidence="9" type="ORF">GCM10009554_62920</name>
</gene>
<keyword evidence="10" id="KW-1185">Reference proteome</keyword>
<feature type="domain" description="Major facilitator superfamily (MFS) profile" evidence="8">
    <location>
        <begin position="1"/>
        <end position="184"/>
    </location>
</feature>
<proteinExistence type="predicted"/>
<dbReference type="Proteomes" id="UP001500542">
    <property type="component" value="Unassembled WGS sequence"/>
</dbReference>
<comment type="caution">
    <text evidence="9">The sequence shown here is derived from an EMBL/GenBank/DDBJ whole genome shotgun (WGS) entry which is preliminary data.</text>
</comment>
<dbReference type="PANTHER" id="PTHR23517:SF2">
    <property type="entry name" value="MULTIDRUG RESISTANCE PROTEIN MDTH"/>
    <property type="match status" value="1"/>
</dbReference>
<protein>
    <recommendedName>
        <fullName evidence="8">Major facilitator superfamily (MFS) profile domain-containing protein</fullName>
    </recommendedName>
</protein>
<dbReference type="Pfam" id="PF07690">
    <property type="entry name" value="MFS_1"/>
    <property type="match status" value="1"/>
</dbReference>
<keyword evidence="3" id="KW-1003">Cell membrane</keyword>